<dbReference type="EMBL" id="JBHTBU010000002">
    <property type="protein sequence ID" value="MFC7289658.1"/>
    <property type="molecule type" value="Genomic_DNA"/>
</dbReference>
<dbReference type="InterPro" id="IPR051263">
    <property type="entry name" value="C-type_cytochrome_biogenesis"/>
</dbReference>
<dbReference type="SMART" id="SM00028">
    <property type="entry name" value="TPR"/>
    <property type="match status" value="2"/>
</dbReference>
<comment type="subcellular location">
    <subcellularLocation>
        <location evidence="1">Cell envelope</location>
    </subcellularLocation>
</comment>
<keyword evidence="3" id="KW-0201">Cytochrome c-type biogenesis</keyword>
<keyword evidence="4 5" id="KW-0802">TPR repeat</keyword>
<evidence type="ECO:0000256" key="6">
    <source>
        <dbReference type="SAM" id="Phobius"/>
    </source>
</evidence>
<feature type="transmembrane region" description="Helical" evidence="6">
    <location>
        <begin position="93"/>
        <end position="113"/>
    </location>
</feature>
<evidence type="ECO:0000256" key="5">
    <source>
        <dbReference type="PROSITE-ProRule" id="PRU00339"/>
    </source>
</evidence>
<reference evidence="9" key="1">
    <citation type="journal article" date="2019" name="Int. J. Syst. Evol. Microbiol.">
        <title>The Global Catalogue of Microorganisms (GCM) 10K type strain sequencing project: providing services to taxonomists for standard genome sequencing and annotation.</title>
        <authorList>
            <consortium name="The Broad Institute Genomics Platform"/>
            <consortium name="The Broad Institute Genome Sequencing Center for Infectious Disease"/>
            <person name="Wu L."/>
            <person name="Ma J."/>
        </authorList>
    </citation>
    <scope>NUCLEOTIDE SEQUENCE [LARGE SCALE GENOMIC DNA]</scope>
    <source>
        <strain evidence="9">KACC 12508</strain>
    </source>
</reference>
<keyword evidence="2" id="KW-0677">Repeat</keyword>
<protein>
    <submittedName>
        <fullName evidence="8">C-type cytochrome biogenesis protein CcmI</fullName>
    </submittedName>
</protein>
<dbReference type="InterPro" id="IPR019734">
    <property type="entry name" value="TPR_rpt"/>
</dbReference>
<dbReference type="InterPro" id="IPR056413">
    <property type="entry name" value="TPR_CcmH_CycH"/>
</dbReference>
<gene>
    <name evidence="8" type="primary">ccmI</name>
    <name evidence="8" type="ORF">ACFQPC_16540</name>
</gene>
<feature type="transmembrane region" description="Helical" evidence="6">
    <location>
        <begin position="6"/>
        <end position="26"/>
    </location>
</feature>
<dbReference type="PANTHER" id="PTHR47870">
    <property type="entry name" value="CYTOCHROME C-TYPE BIOGENESIS PROTEIN CCMH"/>
    <property type="match status" value="1"/>
</dbReference>
<keyword evidence="6" id="KW-0472">Membrane</keyword>
<dbReference type="Proteomes" id="UP001596542">
    <property type="component" value="Unassembled WGS sequence"/>
</dbReference>
<dbReference type="PROSITE" id="PS50005">
    <property type="entry name" value="TPR"/>
    <property type="match status" value="2"/>
</dbReference>
<keyword evidence="6" id="KW-1133">Transmembrane helix</keyword>
<name>A0ABW2IEV7_9BURK</name>
<accession>A0ABW2IEV7</accession>
<keyword evidence="6" id="KW-0812">Transmembrane</keyword>
<dbReference type="SUPFAM" id="SSF48452">
    <property type="entry name" value="TPR-like"/>
    <property type="match status" value="1"/>
</dbReference>
<evidence type="ECO:0000313" key="8">
    <source>
        <dbReference type="EMBL" id="MFC7289658.1"/>
    </source>
</evidence>
<evidence type="ECO:0000313" key="9">
    <source>
        <dbReference type="Proteomes" id="UP001596542"/>
    </source>
</evidence>
<feature type="domain" description="Cytochrome c-type biogenesis protein H TPR" evidence="7">
    <location>
        <begin position="117"/>
        <end position="258"/>
    </location>
</feature>
<dbReference type="PANTHER" id="PTHR47870:SF4">
    <property type="entry name" value="CYTOCHROME C-TYPE BIOGENESIS PROTEIN CYCH"/>
    <property type="match status" value="1"/>
</dbReference>
<dbReference type="InterPro" id="IPR017560">
    <property type="entry name" value="Cyt_c_biogenesis_CcmI"/>
</dbReference>
<dbReference type="InterPro" id="IPR011990">
    <property type="entry name" value="TPR-like_helical_dom_sf"/>
</dbReference>
<feature type="repeat" description="TPR" evidence="5">
    <location>
        <begin position="151"/>
        <end position="184"/>
    </location>
</feature>
<feature type="repeat" description="TPR" evidence="5">
    <location>
        <begin position="222"/>
        <end position="255"/>
    </location>
</feature>
<proteinExistence type="predicted"/>
<comment type="caution">
    <text evidence="8">The sequence shown here is derived from an EMBL/GenBank/DDBJ whole genome shotgun (WGS) entry which is preliminary data.</text>
</comment>
<sequence length="284" mass="31289">MTIFWLYAGLLFAAALAFILVPQLRLPRRRVDVNRTHLNVGLYRERLRELETQHGTDTLDAMQFEARRVEAVRNLLDDAQDPEHAAGTSLGRAIPLIAALSTPLLALVLYLHWGSLDQLVQARQHTGSSNPDIEKITASLETLLATSPESAEGWSLLGRAYMKEERMVDAARAFERAATLAGRPSELLGRWAQALYFAGDKQWTPQLQALTDEALASNPQEAASLKLRGMAALQAGHYAEAVNYWERLVATLPEGDPQRTAISGDIARARKLTKASVTKDSSPP</sequence>
<evidence type="ECO:0000256" key="1">
    <source>
        <dbReference type="ARBA" id="ARBA00004196"/>
    </source>
</evidence>
<evidence type="ECO:0000256" key="3">
    <source>
        <dbReference type="ARBA" id="ARBA00022748"/>
    </source>
</evidence>
<dbReference type="NCBIfam" id="TIGR03142">
    <property type="entry name" value="cytochro_ccmI"/>
    <property type="match status" value="1"/>
</dbReference>
<evidence type="ECO:0000256" key="4">
    <source>
        <dbReference type="ARBA" id="ARBA00022803"/>
    </source>
</evidence>
<dbReference type="Gene3D" id="1.25.40.10">
    <property type="entry name" value="Tetratricopeptide repeat domain"/>
    <property type="match status" value="1"/>
</dbReference>
<evidence type="ECO:0000256" key="2">
    <source>
        <dbReference type="ARBA" id="ARBA00022737"/>
    </source>
</evidence>
<dbReference type="Pfam" id="PF23914">
    <property type="entry name" value="TPR_CcmH_CycH"/>
    <property type="match status" value="1"/>
</dbReference>
<dbReference type="RefSeq" id="WP_124572323.1">
    <property type="nucleotide sequence ID" value="NZ_JBHTBU010000002.1"/>
</dbReference>
<keyword evidence="9" id="KW-1185">Reference proteome</keyword>
<evidence type="ECO:0000259" key="7">
    <source>
        <dbReference type="Pfam" id="PF23914"/>
    </source>
</evidence>
<organism evidence="8 9">
    <name type="scientific">Herminiimonas glaciei</name>
    <dbReference type="NCBI Taxonomy" id="523788"/>
    <lineage>
        <taxon>Bacteria</taxon>
        <taxon>Pseudomonadati</taxon>
        <taxon>Pseudomonadota</taxon>
        <taxon>Betaproteobacteria</taxon>
        <taxon>Burkholderiales</taxon>
        <taxon>Oxalobacteraceae</taxon>
        <taxon>Herminiimonas</taxon>
    </lineage>
</organism>